<gene>
    <name evidence="1" type="ORF">Acaty_c2442</name>
</gene>
<protein>
    <submittedName>
        <fullName evidence="1">Uncharacterized protein</fullName>
    </submittedName>
</protein>
<organism evidence="1 2">
    <name type="scientific">Acidithiobacillus caldus (strain ATCC 51756 / DSM 8584 / KU)</name>
    <dbReference type="NCBI Taxonomy" id="637389"/>
    <lineage>
        <taxon>Bacteria</taxon>
        <taxon>Pseudomonadati</taxon>
        <taxon>Pseudomonadota</taxon>
        <taxon>Acidithiobacillia</taxon>
        <taxon>Acidithiobacillales</taxon>
        <taxon>Acidithiobacillaceae</taxon>
        <taxon>Acidithiobacillus</taxon>
    </lineage>
</organism>
<name>A0A060A251_ACICK</name>
<dbReference type="Proteomes" id="UP000005522">
    <property type="component" value="Chromosome"/>
</dbReference>
<reference evidence="1 2" key="1">
    <citation type="journal article" date="2009" name="J. Bacteriol.">
        <title>Draft genome sequence of the extremely acidophilic bacterium Acidithiobacillus caldus ATCC 51756 reveals metabolic versatility in the genus Acidithiobacillus.</title>
        <authorList>
            <person name="Valdes J."/>
            <person name="Quatrini R."/>
            <person name="Hallberg K."/>
            <person name="Dopson M."/>
            <person name="Valenzuela P.D."/>
            <person name="Holmes D.S."/>
        </authorList>
    </citation>
    <scope>NUCLEOTIDE SEQUENCE [LARGE SCALE GENOMIC DNA]</scope>
    <source>
        <strain evidence="2">ATCC 51756 / DSM 8584 / KU</strain>
    </source>
</reference>
<evidence type="ECO:0000313" key="1">
    <source>
        <dbReference type="EMBL" id="AIA56286.1"/>
    </source>
</evidence>
<dbReference type="KEGG" id="acz:Acaty_c2442"/>
<evidence type="ECO:0000313" key="2">
    <source>
        <dbReference type="Proteomes" id="UP000005522"/>
    </source>
</evidence>
<dbReference type="EMBL" id="CP005986">
    <property type="protein sequence ID" value="AIA56286.1"/>
    <property type="molecule type" value="Genomic_DNA"/>
</dbReference>
<dbReference type="AlphaFoldDB" id="A0A060A251"/>
<proteinExistence type="predicted"/>
<dbReference type="HOGENOM" id="CLU_2696055_0_0_6"/>
<sequence>MPASFRPFFQTRYNALHVHFSQARCPGARAGSPSAAQLRTAPGSIYQGTATRSGRAAAALGHRAGAGLDLPLG</sequence>
<accession>A0A060A251</accession>